<protein>
    <submittedName>
        <fullName evidence="1">Uncharacterized protein</fullName>
    </submittedName>
</protein>
<dbReference type="EMBL" id="CCYD01002939">
    <property type="protein sequence ID" value="CEG48512.1"/>
    <property type="molecule type" value="Genomic_DNA"/>
</dbReference>
<dbReference type="Proteomes" id="UP000054928">
    <property type="component" value="Unassembled WGS sequence"/>
</dbReference>
<evidence type="ECO:0000313" key="2">
    <source>
        <dbReference type="Proteomes" id="UP000054928"/>
    </source>
</evidence>
<dbReference type="GeneID" id="36401386"/>
<sequence>MHAACDCFAKSDFSGAQKSDFSGALKKFTLANASSRVPLLGQVKEFLPVGYFIGGRFYTLLRIG</sequence>
<reference evidence="2" key="1">
    <citation type="submission" date="2014-09" db="EMBL/GenBank/DDBJ databases">
        <authorList>
            <person name="Sharma Rahul"/>
            <person name="Thines Marco"/>
        </authorList>
    </citation>
    <scope>NUCLEOTIDE SEQUENCE [LARGE SCALE GENOMIC DNA]</scope>
</reference>
<proteinExistence type="predicted"/>
<name>A0A0P1B2P3_PLAHL</name>
<keyword evidence="2" id="KW-1185">Reference proteome</keyword>
<organism evidence="1 2">
    <name type="scientific">Plasmopara halstedii</name>
    <name type="common">Downy mildew of sunflower</name>
    <dbReference type="NCBI Taxonomy" id="4781"/>
    <lineage>
        <taxon>Eukaryota</taxon>
        <taxon>Sar</taxon>
        <taxon>Stramenopiles</taxon>
        <taxon>Oomycota</taxon>
        <taxon>Peronosporomycetes</taxon>
        <taxon>Peronosporales</taxon>
        <taxon>Peronosporaceae</taxon>
        <taxon>Plasmopara</taxon>
    </lineage>
</organism>
<evidence type="ECO:0000313" key="1">
    <source>
        <dbReference type="EMBL" id="CEG48512.1"/>
    </source>
</evidence>
<accession>A0A0P1B2P3</accession>
<dbReference type="AlphaFoldDB" id="A0A0P1B2P3"/>
<dbReference type="RefSeq" id="XP_024584881.1">
    <property type="nucleotide sequence ID" value="XM_024719598.1"/>
</dbReference>